<organism evidence="2 3">
    <name type="scientific">Abeliophyllum distichum</name>
    <dbReference type="NCBI Taxonomy" id="126358"/>
    <lineage>
        <taxon>Eukaryota</taxon>
        <taxon>Viridiplantae</taxon>
        <taxon>Streptophyta</taxon>
        <taxon>Embryophyta</taxon>
        <taxon>Tracheophyta</taxon>
        <taxon>Spermatophyta</taxon>
        <taxon>Magnoliopsida</taxon>
        <taxon>eudicotyledons</taxon>
        <taxon>Gunneridae</taxon>
        <taxon>Pentapetalae</taxon>
        <taxon>asterids</taxon>
        <taxon>lamiids</taxon>
        <taxon>Lamiales</taxon>
        <taxon>Oleaceae</taxon>
        <taxon>Forsythieae</taxon>
        <taxon>Abeliophyllum</taxon>
    </lineage>
</organism>
<reference evidence="3" key="1">
    <citation type="submission" date="2024-07" db="EMBL/GenBank/DDBJ databases">
        <title>Two chromosome-level genome assemblies of Korean endemic species Abeliophyllum distichum and Forsythia ovata (Oleaceae).</title>
        <authorList>
            <person name="Jang H."/>
        </authorList>
    </citation>
    <scope>NUCLEOTIDE SEQUENCE [LARGE SCALE GENOMIC DNA]</scope>
</reference>
<sequence length="133" mass="13741">MQRQAHPTHEKFKCSVVHPLLEKHAHLLGPESTSSISAGILYASLSFIKSSSTIIEGISKAAHLTTSTLNGSSASLKLGAASMGSASPVFPSTPQIGSTPSIDGDTEGDASPPTHPRASLPVALDDISTKRIL</sequence>
<feature type="compositionally biased region" description="Polar residues" evidence="1">
    <location>
        <begin position="90"/>
        <end position="101"/>
    </location>
</feature>
<name>A0ABD1QDS7_9LAMI</name>
<evidence type="ECO:0000313" key="2">
    <source>
        <dbReference type="EMBL" id="KAL2474365.1"/>
    </source>
</evidence>
<keyword evidence="3" id="KW-1185">Reference proteome</keyword>
<comment type="caution">
    <text evidence="2">The sequence shown here is derived from an EMBL/GenBank/DDBJ whole genome shotgun (WGS) entry which is preliminary data.</text>
</comment>
<gene>
    <name evidence="2" type="ORF">Adt_35101</name>
</gene>
<evidence type="ECO:0000256" key="1">
    <source>
        <dbReference type="SAM" id="MobiDB-lite"/>
    </source>
</evidence>
<proteinExistence type="predicted"/>
<dbReference type="EMBL" id="JBFOLK010000011">
    <property type="protein sequence ID" value="KAL2474365.1"/>
    <property type="molecule type" value="Genomic_DNA"/>
</dbReference>
<protein>
    <submittedName>
        <fullName evidence="2">Uncharacterized protein</fullName>
    </submittedName>
</protein>
<accession>A0ABD1QDS7</accession>
<dbReference type="AlphaFoldDB" id="A0ABD1QDS7"/>
<dbReference type="Proteomes" id="UP001604336">
    <property type="component" value="Unassembled WGS sequence"/>
</dbReference>
<evidence type="ECO:0000313" key="3">
    <source>
        <dbReference type="Proteomes" id="UP001604336"/>
    </source>
</evidence>
<feature type="region of interest" description="Disordered" evidence="1">
    <location>
        <begin position="83"/>
        <end position="120"/>
    </location>
</feature>